<accession>A0A220MPN3</accession>
<evidence type="ECO:0000313" key="3">
    <source>
        <dbReference type="Proteomes" id="UP000197781"/>
    </source>
</evidence>
<organism evidence="2 3">
    <name type="scientific">Brevibacillus formosus</name>
    <dbReference type="NCBI Taxonomy" id="54913"/>
    <lineage>
        <taxon>Bacteria</taxon>
        <taxon>Bacillati</taxon>
        <taxon>Bacillota</taxon>
        <taxon>Bacilli</taxon>
        <taxon>Bacillales</taxon>
        <taxon>Paenibacillaceae</taxon>
        <taxon>Brevibacillus</taxon>
    </lineage>
</organism>
<dbReference type="Gene3D" id="3.20.20.370">
    <property type="entry name" value="Glycoside hydrolase/deacetylase"/>
    <property type="match status" value="1"/>
</dbReference>
<reference evidence="2 3" key="1">
    <citation type="submission" date="2016-11" db="EMBL/GenBank/DDBJ databases">
        <authorList>
            <person name="Jaros S."/>
            <person name="Januszkiewicz K."/>
            <person name="Wedrychowicz H."/>
        </authorList>
    </citation>
    <scope>NUCLEOTIDE SEQUENCE [LARGE SCALE GENOMIC DNA]</scope>
    <source>
        <strain evidence="2 3">NF2</strain>
    </source>
</reference>
<dbReference type="CDD" id="cd10923">
    <property type="entry name" value="CE4_COG5298"/>
    <property type="match status" value="1"/>
</dbReference>
<dbReference type="AlphaFoldDB" id="A0A220MPN3"/>
<dbReference type="Pfam" id="PF10096">
    <property type="entry name" value="DUF2334"/>
    <property type="match status" value="1"/>
</dbReference>
<dbReference type="GO" id="GO:0005975">
    <property type="term" value="P:carbohydrate metabolic process"/>
    <property type="evidence" value="ECO:0007669"/>
    <property type="project" value="InterPro"/>
</dbReference>
<proteinExistence type="predicted"/>
<dbReference type="Proteomes" id="UP000197781">
    <property type="component" value="Chromosome"/>
</dbReference>
<evidence type="ECO:0000256" key="1">
    <source>
        <dbReference type="SAM" id="Phobius"/>
    </source>
</evidence>
<dbReference type="KEGG" id="bfm:BP422_28415"/>
<dbReference type="InterPro" id="IPR011330">
    <property type="entry name" value="Glyco_hydro/deAcase_b/a-brl"/>
</dbReference>
<dbReference type="InterPro" id="IPR018763">
    <property type="entry name" value="DUF2334"/>
</dbReference>
<dbReference type="EMBL" id="CP018145">
    <property type="protein sequence ID" value="ASJ57077.1"/>
    <property type="molecule type" value="Genomic_DNA"/>
</dbReference>
<evidence type="ECO:0000313" key="2">
    <source>
        <dbReference type="EMBL" id="ASJ57077.1"/>
    </source>
</evidence>
<sequence length="595" mass="67666">MPNKSWNNTFNNRCRIVVSLLVVLLLLAGTGEKLSAAVGAGQEPEVLVVYSTQDGALTDEVRMLDLVLGHFSSKLTYVADEVLTERDLDGVTHLVYYGSISKDLGRSSRQIMQRFQGTWLALGKNVEQLGERFSFFQVNGQVDIQKVSKPQGVDQVLLNDNYLVGHIALSQGDVLLEGWKGMYTYPLMVQNGKTAYFASSNFTSPFSLFVAEALHEVFKQPHDEGRYALIRLEDVHPHSDPKLVWEAGSYLADKGIPFVIALIPVYKNSETNEMVHLKDRPEMLKVLRELQKRGASIVLHGYMHHYRNSETGEGSEFWDIENNTPVSKAPEDETPLKKRHAFASQTEYETYQQSLKEYEELYIQTRIETGIKELTELGLAPVAFEAPHYTMSQKGYEVMARYFPYVLGQLQFNDRDWIHMGAPPFVSTPAFLHGMTILPETVGYYDPAASTPMQDIKDKYREVSFVRDGMVSMFFHPYLGIKPLKEMIAYVETLPDVKWMDVRGLSGQEISLDSGQEASEPPILAESLEEQGLTLKASDIYRNFQDFLRENGWVQLVLWGIAGLVSIMVMLFMLYTWRNRANLRKQLFMERDLDG</sequence>
<name>A0A220MPN3_9BACL</name>
<keyword evidence="1" id="KW-0812">Transmembrane</keyword>
<evidence type="ECO:0008006" key="4">
    <source>
        <dbReference type="Google" id="ProtNLM"/>
    </source>
</evidence>
<dbReference type="RefSeq" id="WP_088910541.1">
    <property type="nucleotide sequence ID" value="NZ_CP018145.1"/>
</dbReference>
<protein>
    <recommendedName>
        <fullName evidence="4">DUF2334 domain-containing protein</fullName>
    </recommendedName>
</protein>
<keyword evidence="1" id="KW-1133">Transmembrane helix</keyword>
<dbReference type="SUPFAM" id="SSF88713">
    <property type="entry name" value="Glycoside hydrolase/deacetylase"/>
    <property type="match status" value="1"/>
</dbReference>
<gene>
    <name evidence="2" type="ORF">BP422_28415</name>
</gene>
<feature type="transmembrane region" description="Helical" evidence="1">
    <location>
        <begin position="556"/>
        <end position="577"/>
    </location>
</feature>
<keyword evidence="1" id="KW-0472">Membrane</keyword>